<sequence length="293" mass="33561">MISPVVTTHRSRQEKPLGGSGLPEGNSCWENARPRSTPQGYIQLTIRDREKKITRSKMQHIVVWELHYGAPVPAGYVIHHRDENRRNNRIKNLACMPPGAHVEMHAELKRLRARLPPEGYATARREVMNRYELEVYVPRPLAPARGKRSDMKEETTMYNALDIKKIRKVVGMTGKIFGEELSVRRYGVGAKPVTPQRLYEWETDRRSVPDDVYRACVGIVTDEWACRRREVAPAEKVAIDVLFASLISPALGHLFAVTSQDDSGALRAREIFAEYVRNTYGFDIVYVWEGYEQ</sequence>
<dbReference type="InterPro" id="IPR003615">
    <property type="entry name" value="HNH_nuc"/>
</dbReference>
<keyword evidence="3" id="KW-0255">Endonuclease</keyword>
<keyword evidence="4" id="KW-1185">Reference proteome</keyword>
<dbReference type="GO" id="GO:0004519">
    <property type="term" value="F:endonuclease activity"/>
    <property type="evidence" value="ECO:0007669"/>
    <property type="project" value="UniProtKB-KW"/>
</dbReference>
<keyword evidence="3" id="KW-0540">Nuclease</keyword>
<feature type="domain" description="HNH nuclease" evidence="2">
    <location>
        <begin position="59"/>
        <end position="97"/>
    </location>
</feature>
<keyword evidence="3" id="KW-0378">Hydrolase</keyword>
<dbReference type="Gene3D" id="3.90.75.20">
    <property type="match status" value="1"/>
</dbReference>
<evidence type="ECO:0000256" key="1">
    <source>
        <dbReference type="SAM" id="MobiDB-lite"/>
    </source>
</evidence>
<feature type="region of interest" description="Disordered" evidence="1">
    <location>
        <begin position="1"/>
        <end position="34"/>
    </location>
</feature>
<dbReference type="InterPro" id="IPR044925">
    <property type="entry name" value="His-Me_finger_sf"/>
</dbReference>
<protein>
    <submittedName>
        <fullName evidence="3">HNH endonuclease</fullName>
    </submittedName>
</protein>
<gene>
    <name evidence="3" type="ORF">JZM60_15070</name>
</gene>
<proteinExistence type="predicted"/>
<accession>A0ABX7Q362</accession>
<name>A0ABX7Q362_9BACT</name>
<dbReference type="EMBL" id="CP071382">
    <property type="protein sequence ID" value="QSV45420.1"/>
    <property type="molecule type" value="Genomic_DNA"/>
</dbReference>
<evidence type="ECO:0000259" key="2">
    <source>
        <dbReference type="Pfam" id="PF13392"/>
    </source>
</evidence>
<dbReference type="Proteomes" id="UP000663651">
    <property type="component" value="Chromosome"/>
</dbReference>
<dbReference type="RefSeq" id="WP_207163217.1">
    <property type="nucleotide sequence ID" value="NZ_CP071382.1"/>
</dbReference>
<evidence type="ECO:0000313" key="3">
    <source>
        <dbReference type="EMBL" id="QSV45420.1"/>
    </source>
</evidence>
<dbReference type="SUPFAM" id="SSF54060">
    <property type="entry name" value="His-Me finger endonucleases"/>
    <property type="match status" value="1"/>
</dbReference>
<dbReference type="Pfam" id="PF13392">
    <property type="entry name" value="HNH_3"/>
    <property type="match status" value="1"/>
</dbReference>
<evidence type="ECO:0000313" key="4">
    <source>
        <dbReference type="Proteomes" id="UP000663651"/>
    </source>
</evidence>
<reference evidence="3 4" key="1">
    <citation type="submission" date="2021-03" db="EMBL/GenBank/DDBJ databases">
        <title>Geobacter metallireducens gen. nov. sp. nov., a microorganism capable of coupling the complete oxidation of organic compounds to the reduction of iron and other metals.</title>
        <authorList>
            <person name="Li Y."/>
        </authorList>
    </citation>
    <scope>NUCLEOTIDE SEQUENCE [LARGE SCALE GENOMIC DNA]</scope>
    <source>
        <strain evidence="3 4">Jerry-YX</strain>
    </source>
</reference>
<organism evidence="3 4">
    <name type="scientific">Geobacter benzoatilyticus</name>
    <dbReference type="NCBI Taxonomy" id="2815309"/>
    <lineage>
        <taxon>Bacteria</taxon>
        <taxon>Pseudomonadati</taxon>
        <taxon>Thermodesulfobacteriota</taxon>
        <taxon>Desulfuromonadia</taxon>
        <taxon>Geobacterales</taxon>
        <taxon>Geobacteraceae</taxon>
        <taxon>Geobacter</taxon>
    </lineage>
</organism>